<comment type="similarity">
    <text evidence="1 2">Belongs to the UPF0235 family.</text>
</comment>
<dbReference type="SMART" id="SM01152">
    <property type="entry name" value="DUF167"/>
    <property type="match status" value="1"/>
</dbReference>
<dbReference type="InterPro" id="IPR003746">
    <property type="entry name" value="DUF167"/>
</dbReference>
<dbReference type="GO" id="GO:0005737">
    <property type="term" value="C:cytoplasm"/>
    <property type="evidence" value="ECO:0007669"/>
    <property type="project" value="TreeGrafter"/>
</dbReference>
<dbReference type="InterPro" id="IPR036591">
    <property type="entry name" value="YggU-like_sf"/>
</dbReference>
<dbReference type="HAMAP" id="MF_00634">
    <property type="entry name" value="UPF0235"/>
    <property type="match status" value="1"/>
</dbReference>
<evidence type="ECO:0000256" key="1">
    <source>
        <dbReference type="ARBA" id="ARBA00010364"/>
    </source>
</evidence>
<dbReference type="Gene3D" id="3.30.1200.10">
    <property type="entry name" value="YggU-like"/>
    <property type="match status" value="1"/>
</dbReference>
<name>E1Y924_9BACT</name>
<gene>
    <name evidence="3" type="ORF">N47_A10970</name>
</gene>
<accession>E1Y924</accession>
<evidence type="ECO:0000313" key="3">
    <source>
        <dbReference type="EMBL" id="CBX27068.1"/>
    </source>
</evidence>
<dbReference type="Pfam" id="PF02594">
    <property type="entry name" value="DUF167"/>
    <property type="match status" value="1"/>
</dbReference>
<reference evidence="3" key="1">
    <citation type="journal article" date="2011" name="Environ. Microbiol.">
        <title>Genomic insights into the metabolic potential of the polycyclic aromatic hydrocarbon degrading sulfate-reducing Deltaproteobacterium N47.</title>
        <authorList>
            <person name="Bergmann F."/>
            <person name="Selesi D."/>
            <person name="Weinmaier T."/>
            <person name="Tischler P."/>
            <person name="Rattei T."/>
            <person name="Meckenstock R.U."/>
        </authorList>
    </citation>
    <scope>NUCLEOTIDE SEQUENCE</scope>
</reference>
<protein>
    <recommendedName>
        <fullName evidence="2">UPF0235 protein N47_A10970</fullName>
    </recommendedName>
</protein>
<dbReference type="PANTHER" id="PTHR13420:SF7">
    <property type="entry name" value="UPF0235 PROTEIN C15ORF40"/>
    <property type="match status" value="1"/>
</dbReference>
<organism evidence="3">
    <name type="scientific">uncultured Desulfobacterium sp</name>
    <dbReference type="NCBI Taxonomy" id="201089"/>
    <lineage>
        <taxon>Bacteria</taxon>
        <taxon>Pseudomonadati</taxon>
        <taxon>Thermodesulfobacteriota</taxon>
        <taxon>Desulfobacteria</taxon>
        <taxon>Desulfobacterales</taxon>
        <taxon>Desulfobacteriaceae</taxon>
        <taxon>Desulfobacterium</taxon>
        <taxon>environmental samples</taxon>
    </lineage>
</organism>
<dbReference type="NCBIfam" id="TIGR00251">
    <property type="entry name" value="DUF167 family protein"/>
    <property type="match status" value="1"/>
</dbReference>
<sequence>MLYLRKSSEGIIFKVYILPRSSKNMIAGLFGDALKIKLTAAPVDGSANNMCIKYLAKILSVSASNIEIVSGHTGKTKYILLKNNEKTLSSSTEALISKIEGLAKSP</sequence>
<dbReference type="SUPFAM" id="SSF69786">
    <property type="entry name" value="YggU-like"/>
    <property type="match status" value="1"/>
</dbReference>
<dbReference type="AlphaFoldDB" id="E1Y924"/>
<proteinExistence type="inferred from homology"/>
<dbReference type="EMBL" id="FR695864">
    <property type="protein sequence ID" value="CBX27068.1"/>
    <property type="molecule type" value="Genomic_DNA"/>
</dbReference>
<dbReference type="PANTHER" id="PTHR13420">
    <property type="entry name" value="UPF0235 PROTEIN C15ORF40"/>
    <property type="match status" value="1"/>
</dbReference>
<evidence type="ECO:0000256" key="2">
    <source>
        <dbReference type="HAMAP-Rule" id="MF_00634"/>
    </source>
</evidence>